<reference evidence="2" key="1">
    <citation type="submission" date="2020-05" db="EMBL/GenBank/DDBJ databases">
        <title>Mycena genomes resolve the evolution of fungal bioluminescence.</title>
        <authorList>
            <person name="Tsai I.J."/>
        </authorList>
    </citation>
    <scope>NUCLEOTIDE SEQUENCE</scope>
    <source>
        <strain evidence="2">CCC161011</strain>
    </source>
</reference>
<feature type="compositionally biased region" description="Basic and acidic residues" evidence="1">
    <location>
        <begin position="259"/>
        <end position="279"/>
    </location>
</feature>
<evidence type="ECO:0000313" key="3">
    <source>
        <dbReference type="Proteomes" id="UP000620124"/>
    </source>
</evidence>
<evidence type="ECO:0000256" key="1">
    <source>
        <dbReference type="SAM" id="MobiDB-lite"/>
    </source>
</evidence>
<feature type="compositionally biased region" description="Gly residues" evidence="1">
    <location>
        <begin position="179"/>
        <end position="188"/>
    </location>
</feature>
<dbReference type="OrthoDB" id="3070989at2759"/>
<protein>
    <submittedName>
        <fullName evidence="2">Uncharacterized protein</fullName>
    </submittedName>
</protein>
<evidence type="ECO:0000313" key="2">
    <source>
        <dbReference type="EMBL" id="KAF7364824.1"/>
    </source>
</evidence>
<feature type="compositionally biased region" description="Low complexity" evidence="1">
    <location>
        <begin position="200"/>
        <end position="212"/>
    </location>
</feature>
<accession>A0A8H7D775</accession>
<feature type="compositionally biased region" description="Gly residues" evidence="1">
    <location>
        <begin position="213"/>
        <end position="226"/>
    </location>
</feature>
<dbReference type="EMBL" id="JACAZI010000003">
    <property type="protein sequence ID" value="KAF7364824.1"/>
    <property type="molecule type" value="Genomic_DNA"/>
</dbReference>
<comment type="caution">
    <text evidence="2">The sequence shown here is derived from an EMBL/GenBank/DDBJ whole genome shotgun (WGS) entry which is preliminary data.</text>
</comment>
<name>A0A8H7D775_9AGAR</name>
<feature type="compositionally biased region" description="Polar residues" evidence="1">
    <location>
        <begin position="132"/>
        <end position="142"/>
    </location>
</feature>
<sequence>MARQNRSKYLRRKTDQTLFLFRCVHFKTSACLATLFSSTSSRLFPYSQHDSDSEETRWATQRVPTSIRPPPPPPAPSLPVSPRARLGPPRPRGRTRRRGRRRPPAPRTSPPIHRRRHPHPPPAKTPTGPAAGTSNGTDSPTLRPNRKSIDLPGLNTFAPPAPSSHASSRQRSRGSRVHIGGGGGGGGSRLVERGRTWLHGRNGSAANGHANGAYGGGIGGGRGRGGTPPPRSQAIAIPIPGRNGLNGKEEETETGYGNHAREGIARRKKEAAEAAEAQR</sequence>
<dbReference type="AlphaFoldDB" id="A0A8H7D775"/>
<organism evidence="2 3">
    <name type="scientific">Mycena venus</name>
    <dbReference type="NCBI Taxonomy" id="2733690"/>
    <lineage>
        <taxon>Eukaryota</taxon>
        <taxon>Fungi</taxon>
        <taxon>Dikarya</taxon>
        <taxon>Basidiomycota</taxon>
        <taxon>Agaricomycotina</taxon>
        <taxon>Agaricomycetes</taxon>
        <taxon>Agaricomycetidae</taxon>
        <taxon>Agaricales</taxon>
        <taxon>Marasmiineae</taxon>
        <taxon>Mycenaceae</taxon>
        <taxon>Mycena</taxon>
    </lineage>
</organism>
<keyword evidence="3" id="KW-1185">Reference proteome</keyword>
<feature type="region of interest" description="Disordered" evidence="1">
    <location>
        <begin position="46"/>
        <end position="279"/>
    </location>
</feature>
<gene>
    <name evidence="2" type="ORF">MVEN_00352500</name>
</gene>
<feature type="compositionally biased region" description="Pro residues" evidence="1">
    <location>
        <begin position="67"/>
        <end position="79"/>
    </location>
</feature>
<proteinExistence type="predicted"/>
<feature type="compositionally biased region" description="Basic residues" evidence="1">
    <location>
        <begin position="91"/>
        <end position="104"/>
    </location>
</feature>
<dbReference type="Proteomes" id="UP000620124">
    <property type="component" value="Unassembled WGS sequence"/>
</dbReference>